<comment type="similarity">
    <text evidence="1">Belongs to the HEBP family.</text>
</comment>
<keyword evidence="4" id="KW-1185">Reference proteome</keyword>
<dbReference type="SUPFAM" id="SSF55136">
    <property type="entry name" value="Probable bacterial effector-binding domain"/>
    <property type="match status" value="1"/>
</dbReference>
<evidence type="ECO:0000313" key="4">
    <source>
        <dbReference type="Proteomes" id="UP001295444"/>
    </source>
</evidence>
<evidence type="ECO:0000256" key="2">
    <source>
        <dbReference type="SAM" id="SignalP"/>
    </source>
</evidence>
<dbReference type="AlphaFoldDB" id="A0AAD1RH10"/>
<keyword evidence="2" id="KW-0732">Signal</keyword>
<dbReference type="InterPro" id="IPR006917">
    <property type="entry name" value="SOUL_heme-bd"/>
</dbReference>
<dbReference type="PANTHER" id="PTHR11220:SF69">
    <property type="entry name" value="HEME-BINDING PROTEIN 2"/>
    <property type="match status" value="1"/>
</dbReference>
<evidence type="ECO:0000256" key="1">
    <source>
        <dbReference type="ARBA" id="ARBA00009817"/>
    </source>
</evidence>
<dbReference type="Pfam" id="PF04832">
    <property type="entry name" value="SOUL"/>
    <property type="match status" value="1"/>
</dbReference>
<dbReference type="InterPro" id="IPR011256">
    <property type="entry name" value="Reg_factor_effector_dom_sf"/>
</dbReference>
<dbReference type="PANTHER" id="PTHR11220">
    <property type="entry name" value="HEME-BINDING PROTEIN-RELATED"/>
    <property type="match status" value="1"/>
</dbReference>
<accession>A0AAD1RH10</accession>
<gene>
    <name evidence="3" type="ORF">PECUL_23A062491</name>
</gene>
<organism evidence="3 4">
    <name type="scientific">Pelobates cultripes</name>
    <name type="common">Western spadefoot toad</name>
    <dbReference type="NCBI Taxonomy" id="61616"/>
    <lineage>
        <taxon>Eukaryota</taxon>
        <taxon>Metazoa</taxon>
        <taxon>Chordata</taxon>
        <taxon>Craniata</taxon>
        <taxon>Vertebrata</taxon>
        <taxon>Euteleostomi</taxon>
        <taxon>Amphibia</taxon>
        <taxon>Batrachia</taxon>
        <taxon>Anura</taxon>
        <taxon>Pelobatoidea</taxon>
        <taxon>Pelobatidae</taxon>
        <taxon>Pelobates</taxon>
    </lineage>
</organism>
<protein>
    <recommendedName>
        <fullName evidence="5">Heme-binding protein 2</fullName>
    </recommendedName>
</protein>
<sequence>MCTERILVLTFLCVWGSEVTAIDGSDGYKTPDFCKGFKCPRYRVVEKHEKFEVRDYEPTNWATTIVDLSSDVVPQSDRLYQYIRGANKKGSKMNMTLPYSLYLPTSENTDTLPLALFYLPPEFETPKPLDDSIYVYSYPATRWYVRSFKGHLKVEDYFNHARVLTIELAQLKKPFECTFCSCSIYNGLYELDDCHNEVAFMLNDI</sequence>
<feature type="chain" id="PRO_5041974634" description="Heme-binding protein 2" evidence="2">
    <location>
        <begin position="22"/>
        <end position="205"/>
    </location>
</feature>
<dbReference type="EMBL" id="OW240913">
    <property type="protein sequence ID" value="CAH2253144.1"/>
    <property type="molecule type" value="Genomic_DNA"/>
</dbReference>
<evidence type="ECO:0008006" key="5">
    <source>
        <dbReference type="Google" id="ProtNLM"/>
    </source>
</evidence>
<dbReference type="GO" id="GO:0020037">
    <property type="term" value="F:heme binding"/>
    <property type="evidence" value="ECO:0007669"/>
    <property type="project" value="TreeGrafter"/>
</dbReference>
<reference evidence="3" key="1">
    <citation type="submission" date="2022-03" db="EMBL/GenBank/DDBJ databases">
        <authorList>
            <person name="Alioto T."/>
            <person name="Alioto T."/>
            <person name="Gomez Garrido J."/>
        </authorList>
    </citation>
    <scope>NUCLEOTIDE SEQUENCE</scope>
</reference>
<dbReference type="Gene3D" id="3.20.80.10">
    <property type="entry name" value="Regulatory factor, effector binding domain"/>
    <property type="match status" value="1"/>
</dbReference>
<dbReference type="GO" id="GO:0005737">
    <property type="term" value="C:cytoplasm"/>
    <property type="evidence" value="ECO:0007669"/>
    <property type="project" value="TreeGrafter"/>
</dbReference>
<dbReference type="Proteomes" id="UP001295444">
    <property type="component" value="Chromosome 02"/>
</dbReference>
<evidence type="ECO:0000313" key="3">
    <source>
        <dbReference type="EMBL" id="CAH2253144.1"/>
    </source>
</evidence>
<name>A0AAD1RH10_PELCU</name>
<feature type="signal peptide" evidence="2">
    <location>
        <begin position="1"/>
        <end position="21"/>
    </location>
</feature>
<proteinExistence type="inferred from homology"/>